<evidence type="ECO:0000313" key="2">
    <source>
        <dbReference type="EMBL" id="CAF1679151.1"/>
    </source>
</evidence>
<comment type="caution">
    <text evidence="2">The sequence shown here is derived from an EMBL/GenBank/DDBJ whole genome shotgun (WGS) entry which is preliminary data.</text>
</comment>
<organism evidence="2 3">
    <name type="scientific">Adineta ricciae</name>
    <name type="common">Rotifer</name>
    <dbReference type="NCBI Taxonomy" id="249248"/>
    <lineage>
        <taxon>Eukaryota</taxon>
        <taxon>Metazoa</taxon>
        <taxon>Spiralia</taxon>
        <taxon>Gnathifera</taxon>
        <taxon>Rotifera</taxon>
        <taxon>Eurotatoria</taxon>
        <taxon>Bdelloidea</taxon>
        <taxon>Adinetida</taxon>
        <taxon>Adinetidae</taxon>
        <taxon>Adineta</taxon>
    </lineage>
</organism>
<proteinExistence type="predicted"/>
<dbReference type="AlphaFoldDB" id="A0A816GXZ6"/>
<sequence>MHSLPVHFFISCSLSLLLACASNAAPLVLTPTGIQIGATKIGDAQFISVAVPINGFTIQISTVDAAAPTSMVNVPMIETHPSQVRVSAVEIAEPEAASVENGTWFPQVNPQLHSKLRLPTTTPFSRQVDPSVNGQLEAHRSPQKHSSSNFRVHSSNHIVANEATPTPQVEGQIPNSNGCVSQVGPNGGKTISMANGNVNIVGQ</sequence>
<accession>A0A816GXZ6</accession>
<keyword evidence="3" id="KW-1185">Reference proteome</keyword>
<dbReference type="EMBL" id="CAJNOR010014632">
    <property type="protein sequence ID" value="CAF1679151.1"/>
    <property type="molecule type" value="Genomic_DNA"/>
</dbReference>
<feature type="chain" id="PRO_5032834819" evidence="1">
    <location>
        <begin position="25"/>
        <end position="203"/>
    </location>
</feature>
<dbReference type="Proteomes" id="UP000663828">
    <property type="component" value="Unassembled WGS sequence"/>
</dbReference>
<feature type="signal peptide" evidence="1">
    <location>
        <begin position="1"/>
        <end position="24"/>
    </location>
</feature>
<protein>
    <submittedName>
        <fullName evidence="2">Uncharacterized protein</fullName>
    </submittedName>
</protein>
<keyword evidence="1" id="KW-0732">Signal</keyword>
<gene>
    <name evidence="2" type="ORF">XAT740_LOCUS60209</name>
</gene>
<evidence type="ECO:0000313" key="3">
    <source>
        <dbReference type="Proteomes" id="UP000663828"/>
    </source>
</evidence>
<reference evidence="2" key="1">
    <citation type="submission" date="2021-02" db="EMBL/GenBank/DDBJ databases">
        <authorList>
            <person name="Nowell W R."/>
        </authorList>
    </citation>
    <scope>NUCLEOTIDE SEQUENCE</scope>
</reference>
<evidence type="ECO:0000256" key="1">
    <source>
        <dbReference type="SAM" id="SignalP"/>
    </source>
</evidence>
<feature type="non-terminal residue" evidence="2">
    <location>
        <position position="1"/>
    </location>
</feature>
<name>A0A816GXZ6_ADIRI</name>